<keyword evidence="2" id="KW-0547">Nucleotide-binding</keyword>
<evidence type="ECO:0000256" key="1">
    <source>
        <dbReference type="ARBA" id="ARBA00022598"/>
    </source>
</evidence>
<dbReference type="PANTHER" id="PTHR42918">
    <property type="entry name" value="LYSYL-TRNA SYNTHETASE"/>
    <property type="match status" value="1"/>
</dbReference>
<dbReference type="SUPFAM" id="SSF55681">
    <property type="entry name" value="Class II aaRS and biotin synthetases"/>
    <property type="match status" value="1"/>
</dbReference>
<protein>
    <submittedName>
        <fullName evidence="5">EF-P lysine aminoacylase GenX</fullName>
    </submittedName>
</protein>
<keyword evidence="1" id="KW-0436">Ligase</keyword>
<dbReference type="GO" id="GO:0005524">
    <property type="term" value="F:ATP binding"/>
    <property type="evidence" value="ECO:0007669"/>
    <property type="project" value="UniProtKB-KW"/>
</dbReference>
<dbReference type="Gene3D" id="3.30.930.10">
    <property type="entry name" value="Bira Bifunctional Protein, Domain 2"/>
    <property type="match status" value="1"/>
</dbReference>
<dbReference type="Pfam" id="PF00152">
    <property type="entry name" value="tRNA-synt_2"/>
    <property type="match status" value="1"/>
</dbReference>
<dbReference type="PROSITE" id="PS50862">
    <property type="entry name" value="AA_TRNA_LIGASE_II"/>
    <property type="match status" value="1"/>
</dbReference>
<sequence>MQEKVMRRAKMLRAIREYFHQDAVLEVDTPIMSQFGNSDPALLNFMSTFNGPGKLYRHTTYLITSPEYHMKRLLAHQSGSIYYLGKVFRDGELSPRHTPEFTMLEWYRVHYDLFELTQEVIHLIRMLSKQHIEVVEFSYLTLFMEKLALNPFMATEKELDAVLKTQGVSLAFTPQTKDEYLDLIMSHLIEPTFDPDVITVLHSYPASQASLAKITQDCAGNAIGKRFEVYWRGLELANGYEELTDPIEQRARFEAENQVRTQYGLAPVAIDELFLQEMASMPALVSGVAMGIDRLLMAATNTHNINDVILFPFEES</sequence>
<proteinExistence type="predicted"/>
<evidence type="ECO:0000313" key="6">
    <source>
        <dbReference type="Proteomes" id="UP000680020"/>
    </source>
</evidence>
<feature type="domain" description="Aminoacyl-transfer RNA synthetases class-II family profile" evidence="4">
    <location>
        <begin position="8"/>
        <end position="312"/>
    </location>
</feature>
<accession>A0AB35C1G8</accession>
<reference evidence="5" key="1">
    <citation type="submission" date="2021-03" db="EMBL/GenBank/DDBJ databases">
        <title>Identification and antibiotic profiling of Wohlfahrtiimonas chitiniclastica, an underestimated human pathogen.</title>
        <authorList>
            <person name="Kopf A."/>
            <person name="Bunk B."/>
            <person name="Coldewey S."/>
            <person name="Gunzer F."/>
            <person name="Riedel T."/>
            <person name="Schroettner P."/>
        </authorList>
    </citation>
    <scope>NUCLEOTIDE SEQUENCE</scope>
    <source>
        <strain evidence="5">DSM 100917</strain>
    </source>
</reference>
<dbReference type="InterPro" id="IPR004364">
    <property type="entry name" value="Aa-tRNA-synt_II"/>
</dbReference>
<gene>
    <name evidence="5" type="primary">genX</name>
    <name evidence="5" type="ORF">J7561_08520</name>
</gene>
<dbReference type="GO" id="GO:0005829">
    <property type="term" value="C:cytosol"/>
    <property type="evidence" value="ECO:0007669"/>
    <property type="project" value="TreeGrafter"/>
</dbReference>
<dbReference type="GO" id="GO:0006430">
    <property type="term" value="P:lysyl-tRNA aminoacylation"/>
    <property type="evidence" value="ECO:0007669"/>
    <property type="project" value="InterPro"/>
</dbReference>
<dbReference type="AlphaFoldDB" id="A0AB35C1G8"/>
<comment type="caution">
    <text evidence="5">The sequence shown here is derived from an EMBL/GenBank/DDBJ whole genome shotgun (WGS) entry which is preliminary data.</text>
</comment>
<dbReference type="PANTHER" id="PTHR42918:SF6">
    <property type="entry name" value="ELONGATION FACTOR P--(R)-BETA-LYSINE LIGASE"/>
    <property type="match status" value="1"/>
</dbReference>
<dbReference type="GO" id="GO:0000049">
    <property type="term" value="F:tRNA binding"/>
    <property type="evidence" value="ECO:0007669"/>
    <property type="project" value="TreeGrafter"/>
</dbReference>
<name>A0AB35C1G8_9GAMM</name>
<evidence type="ECO:0000313" key="5">
    <source>
        <dbReference type="EMBL" id="MBS7825246.1"/>
    </source>
</evidence>
<evidence type="ECO:0000256" key="3">
    <source>
        <dbReference type="ARBA" id="ARBA00022840"/>
    </source>
</evidence>
<evidence type="ECO:0000256" key="2">
    <source>
        <dbReference type="ARBA" id="ARBA00022741"/>
    </source>
</evidence>
<keyword evidence="3" id="KW-0067">ATP-binding</keyword>
<organism evidence="5 6">
    <name type="scientific">Wohlfahrtiimonas chitiniclastica</name>
    <dbReference type="NCBI Taxonomy" id="400946"/>
    <lineage>
        <taxon>Bacteria</taxon>
        <taxon>Pseudomonadati</taxon>
        <taxon>Pseudomonadota</taxon>
        <taxon>Gammaproteobacteria</taxon>
        <taxon>Cardiobacteriales</taxon>
        <taxon>Ignatzschineriaceae</taxon>
        <taxon>Wohlfahrtiimonas</taxon>
    </lineage>
</organism>
<dbReference type="InterPro" id="IPR006195">
    <property type="entry name" value="aa-tRNA-synth_II"/>
</dbReference>
<dbReference type="NCBIfam" id="TIGR00462">
    <property type="entry name" value="genX"/>
    <property type="match status" value="1"/>
</dbReference>
<dbReference type="RefSeq" id="WP_213404235.1">
    <property type="nucleotide sequence ID" value="NZ_JAGIBT010000010.1"/>
</dbReference>
<dbReference type="Proteomes" id="UP000680020">
    <property type="component" value="Unassembled WGS sequence"/>
</dbReference>
<dbReference type="NCBIfam" id="NF006828">
    <property type="entry name" value="PRK09350.1"/>
    <property type="match status" value="1"/>
</dbReference>
<dbReference type="InterPro" id="IPR004525">
    <property type="entry name" value="EpmA"/>
</dbReference>
<dbReference type="InterPro" id="IPR045864">
    <property type="entry name" value="aa-tRNA-synth_II/BPL/LPL"/>
</dbReference>
<evidence type="ECO:0000259" key="4">
    <source>
        <dbReference type="PROSITE" id="PS50862"/>
    </source>
</evidence>
<dbReference type="GO" id="GO:0004824">
    <property type="term" value="F:lysine-tRNA ligase activity"/>
    <property type="evidence" value="ECO:0007669"/>
    <property type="project" value="InterPro"/>
</dbReference>
<dbReference type="EMBL" id="JAGIBU010000009">
    <property type="protein sequence ID" value="MBS7825246.1"/>
    <property type="molecule type" value="Genomic_DNA"/>
</dbReference>